<proteinExistence type="predicted"/>
<reference evidence="2 3" key="1">
    <citation type="submission" date="2020-02" db="EMBL/GenBank/DDBJ databases">
        <authorList>
            <person name="Ferguson B K."/>
        </authorList>
    </citation>
    <scope>NUCLEOTIDE SEQUENCE [LARGE SCALE GENOMIC DNA]</scope>
</reference>
<accession>A0A6H5HZ94</accession>
<dbReference type="AlphaFoldDB" id="A0A6H5HZ94"/>
<evidence type="ECO:0000256" key="1">
    <source>
        <dbReference type="SAM" id="MobiDB-lite"/>
    </source>
</evidence>
<dbReference type="EMBL" id="CADCXV010000269">
    <property type="protein sequence ID" value="CAB0029191.1"/>
    <property type="molecule type" value="Genomic_DNA"/>
</dbReference>
<dbReference type="Proteomes" id="UP000479190">
    <property type="component" value="Unassembled WGS sequence"/>
</dbReference>
<feature type="region of interest" description="Disordered" evidence="1">
    <location>
        <begin position="261"/>
        <end position="299"/>
    </location>
</feature>
<gene>
    <name evidence="2" type="ORF">TBRA_LOCUS1254</name>
</gene>
<sequence>MASAPIALSATSCESGSRFRRHHAFLLSLGSRIRRPLVNPASQEPAKTQYKAVHLLQHFTYFSTRKSTVTLDLTSNITSKLQRTKIDCTVTVRKIVGQIKAPPKRAMPPQDVSCALPSRLCVVAALFPRVPNEPALPLPLLAGAIVPAVTLEELRRACGRIKDHTAPGPDGVPNSALKIAIDTDLTSSCRCTRRACGPVSFQRAEKGRGVSCRQSQASPPKNHRRTGHYVCWTQRARFWKESSVTASKSLLRALGASQIIRTPFGRGDRQSTPSRTSSPPPERQSRTRNGTVAPRSTAP</sequence>
<keyword evidence="3" id="KW-1185">Reference proteome</keyword>
<organism evidence="2 3">
    <name type="scientific">Trichogramma brassicae</name>
    <dbReference type="NCBI Taxonomy" id="86971"/>
    <lineage>
        <taxon>Eukaryota</taxon>
        <taxon>Metazoa</taxon>
        <taxon>Ecdysozoa</taxon>
        <taxon>Arthropoda</taxon>
        <taxon>Hexapoda</taxon>
        <taxon>Insecta</taxon>
        <taxon>Pterygota</taxon>
        <taxon>Neoptera</taxon>
        <taxon>Endopterygota</taxon>
        <taxon>Hymenoptera</taxon>
        <taxon>Apocrita</taxon>
        <taxon>Proctotrupomorpha</taxon>
        <taxon>Chalcidoidea</taxon>
        <taxon>Trichogrammatidae</taxon>
        <taxon>Trichogramma</taxon>
    </lineage>
</organism>
<evidence type="ECO:0000313" key="2">
    <source>
        <dbReference type="EMBL" id="CAB0029191.1"/>
    </source>
</evidence>
<evidence type="ECO:0000313" key="3">
    <source>
        <dbReference type="Proteomes" id="UP000479190"/>
    </source>
</evidence>
<name>A0A6H5HZ94_9HYME</name>
<protein>
    <submittedName>
        <fullName evidence="2">Uncharacterized protein</fullName>
    </submittedName>
</protein>